<gene>
    <name evidence="1" type="ORF">K8W01_04310</name>
</gene>
<organism evidence="1 2">
    <name type="scientific">Methylorubrum populi</name>
    <dbReference type="NCBI Taxonomy" id="223967"/>
    <lineage>
        <taxon>Bacteria</taxon>
        <taxon>Pseudomonadati</taxon>
        <taxon>Pseudomonadota</taxon>
        <taxon>Alphaproteobacteria</taxon>
        <taxon>Hyphomicrobiales</taxon>
        <taxon>Methylobacteriaceae</taxon>
        <taxon>Methylorubrum</taxon>
    </lineage>
</organism>
<protein>
    <submittedName>
        <fullName evidence="1">Uncharacterized protein</fullName>
    </submittedName>
</protein>
<evidence type="ECO:0000313" key="1">
    <source>
        <dbReference type="EMBL" id="HJE22861.1"/>
    </source>
</evidence>
<proteinExistence type="predicted"/>
<reference evidence="1" key="1">
    <citation type="journal article" date="2021" name="PeerJ">
        <title>Extensive microbial diversity within the chicken gut microbiome revealed by metagenomics and culture.</title>
        <authorList>
            <person name="Gilroy R."/>
            <person name="Ravi A."/>
            <person name="Getino M."/>
            <person name="Pursley I."/>
            <person name="Horton D.L."/>
            <person name="Alikhan N.F."/>
            <person name="Baker D."/>
            <person name="Gharbi K."/>
            <person name="Hall N."/>
            <person name="Watson M."/>
            <person name="Adriaenssens E.M."/>
            <person name="Foster-Nyarko E."/>
            <person name="Jarju S."/>
            <person name="Secka A."/>
            <person name="Antonio M."/>
            <person name="Oren A."/>
            <person name="Chaudhuri R.R."/>
            <person name="La Ragione R."/>
            <person name="Hildebrand F."/>
            <person name="Pallen M.J."/>
        </authorList>
    </citation>
    <scope>NUCLEOTIDE SEQUENCE</scope>
    <source>
        <strain evidence="1">316</strain>
    </source>
</reference>
<accession>A0A921E0I5</accession>
<dbReference type="Proteomes" id="UP000742631">
    <property type="component" value="Unassembled WGS sequence"/>
</dbReference>
<reference evidence="1" key="2">
    <citation type="submission" date="2021-09" db="EMBL/GenBank/DDBJ databases">
        <authorList>
            <person name="Gilroy R."/>
        </authorList>
    </citation>
    <scope>NUCLEOTIDE SEQUENCE</scope>
    <source>
        <strain evidence="1">316</strain>
    </source>
</reference>
<sequence>MNGSDFKSRLKLLDRTQVGFARENGVALRTVHNWAASGPPEEVVRLLDLMARVEKPFEFPIERTEPTDFCVAVAAELDHLCLAAGMKRRDAFVRSVKAWLAKNGAL</sequence>
<comment type="caution">
    <text evidence="1">The sequence shown here is derived from an EMBL/GenBank/DDBJ whole genome shotgun (WGS) entry which is preliminary data.</text>
</comment>
<dbReference type="EMBL" id="DYYG01000013">
    <property type="protein sequence ID" value="HJE22861.1"/>
    <property type="molecule type" value="Genomic_DNA"/>
</dbReference>
<evidence type="ECO:0000313" key="2">
    <source>
        <dbReference type="Proteomes" id="UP000742631"/>
    </source>
</evidence>
<dbReference type="AlphaFoldDB" id="A0A921E0I5"/>
<name>A0A921E0I5_9HYPH</name>